<comment type="caution">
    <text evidence="3">The sequence shown here is derived from an EMBL/GenBank/DDBJ whole genome shotgun (WGS) entry which is preliminary data.</text>
</comment>
<protein>
    <recommendedName>
        <fullName evidence="1 2">chorismate mutase</fullName>
        <ecNumber evidence="1 2">5.4.99.5</ecNumber>
    </recommendedName>
</protein>
<dbReference type="EC" id="5.4.99.5" evidence="1 2"/>
<keyword evidence="2" id="KW-0057">Aromatic amino acid biosynthesis</keyword>
<dbReference type="EMBL" id="JANGAC010000001">
    <property type="protein sequence ID" value="MCQ4921684.1"/>
    <property type="molecule type" value="Genomic_DNA"/>
</dbReference>
<dbReference type="Pfam" id="PF07736">
    <property type="entry name" value="CM_1"/>
    <property type="match status" value="1"/>
</dbReference>
<dbReference type="Proteomes" id="UP001524478">
    <property type="component" value="Unassembled WGS sequence"/>
</dbReference>
<gene>
    <name evidence="3" type="primary">aroH</name>
    <name evidence="3" type="ORF">NE686_01185</name>
</gene>
<dbReference type="CDD" id="cd02185">
    <property type="entry name" value="AroH"/>
    <property type="match status" value="1"/>
</dbReference>
<proteinExistence type="predicted"/>
<reference evidence="3 4" key="1">
    <citation type="submission" date="2022-06" db="EMBL/GenBank/DDBJ databases">
        <title>Isolation of gut microbiota from human fecal samples.</title>
        <authorList>
            <person name="Pamer E.G."/>
            <person name="Barat B."/>
            <person name="Waligurski E."/>
            <person name="Medina S."/>
            <person name="Paddock L."/>
            <person name="Mostad J."/>
        </authorList>
    </citation>
    <scope>NUCLEOTIDE SEQUENCE [LARGE SCALE GENOMIC DNA]</scope>
    <source>
        <strain evidence="3 4">DFI.7.95</strain>
    </source>
</reference>
<keyword evidence="2 3" id="KW-0413">Isomerase</keyword>
<dbReference type="PANTHER" id="PTHR21164">
    <property type="entry name" value="CHORISMATE MUTASE"/>
    <property type="match status" value="1"/>
</dbReference>
<sequence>MNIVTIRGAITVPENSVSSILEGTRELLIEIEKENNIDRDKVISIIFSCTNDLDKVYPAKAARELGYINAGLMCFNEMYVKGSLDKCIRLMVLYNSIINQKEVKHIYLRDAKILRPDLSNNA</sequence>
<accession>A0ABT1S5D9</accession>
<dbReference type="PIRSF" id="PIRSF005965">
    <property type="entry name" value="Chor_mut_AroH"/>
    <property type="match status" value="1"/>
</dbReference>
<evidence type="ECO:0000256" key="2">
    <source>
        <dbReference type="PROSITE-ProRule" id="PRU00514"/>
    </source>
</evidence>
<evidence type="ECO:0000313" key="3">
    <source>
        <dbReference type="EMBL" id="MCQ4921684.1"/>
    </source>
</evidence>
<dbReference type="PROSITE" id="PS51167">
    <property type="entry name" value="CHORISMATE_MUT_1"/>
    <property type="match status" value="1"/>
</dbReference>
<evidence type="ECO:0000256" key="1">
    <source>
        <dbReference type="NCBIfam" id="TIGR01796"/>
    </source>
</evidence>
<organism evidence="3 4">
    <name type="scientific">Tissierella carlieri</name>
    <dbReference type="NCBI Taxonomy" id="689904"/>
    <lineage>
        <taxon>Bacteria</taxon>
        <taxon>Bacillati</taxon>
        <taxon>Bacillota</taxon>
        <taxon>Tissierellia</taxon>
        <taxon>Tissierellales</taxon>
        <taxon>Tissierellaceae</taxon>
        <taxon>Tissierella</taxon>
    </lineage>
</organism>
<dbReference type="GO" id="GO:0004106">
    <property type="term" value="F:chorismate mutase activity"/>
    <property type="evidence" value="ECO:0007669"/>
    <property type="project" value="UniProtKB-EC"/>
</dbReference>
<dbReference type="InterPro" id="IPR008243">
    <property type="entry name" value="Chorismate_mutase_AroH"/>
</dbReference>
<dbReference type="RefSeq" id="WP_216555857.1">
    <property type="nucleotide sequence ID" value="NZ_CP172320.1"/>
</dbReference>
<keyword evidence="2" id="KW-0028">Amino-acid biosynthesis</keyword>
<dbReference type="PANTHER" id="PTHR21164:SF0">
    <property type="entry name" value="CHORISMATE MUTASE AROH"/>
    <property type="match status" value="1"/>
</dbReference>
<evidence type="ECO:0000313" key="4">
    <source>
        <dbReference type="Proteomes" id="UP001524478"/>
    </source>
</evidence>
<dbReference type="NCBIfam" id="TIGR01796">
    <property type="entry name" value="CM_mono_aroH"/>
    <property type="match status" value="1"/>
</dbReference>
<name>A0ABT1S5D9_9FIRM</name>
<comment type="catalytic activity">
    <reaction evidence="2">
        <text>chorismate = prephenate</text>
        <dbReference type="Rhea" id="RHEA:13897"/>
        <dbReference type="ChEBI" id="CHEBI:29748"/>
        <dbReference type="ChEBI" id="CHEBI:29934"/>
        <dbReference type="EC" id="5.4.99.5"/>
    </reaction>
</comment>
<keyword evidence="4" id="KW-1185">Reference proteome</keyword>